<proteinExistence type="predicted"/>
<feature type="compositionally biased region" description="Low complexity" evidence="2">
    <location>
        <begin position="341"/>
        <end position="357"/>
    </location>
</feature>
<evidence type="ECO:0000313" key="3">
    <source>
        <dbReference type="EMBL" id="OEJ83453.1"/>
    </source>
</evidence>
<dbReference type="AlphaFoldDB" id="A0A1E5RA92"/>
<organism evidence="3 4">
    <name type="scientific">Hanseniaspora opuntiae</name>
    <dbReference type="NCBI Taxonomy" id="211096"/>
    <lineage>
        <taxon>Eukaryota</taxon>
        <taxon>Fungi</taxon>
        <taxon>Dikarya</taxon>
        <taxon>Ascomycota</taxon>
        <taxon>Saccharomycotina</taxon>
        <taxon>Saccharomycetes</taxon>
        <taxon>Saccharomycodales</taxon>
        <taxon>Saccharomycodaceae</taxon>
        <taxon>Hanseniaspora</taxon>
    </lineage>
</organism>
<comment type="caution">
    <text evidence="3">The sequence shown here is derived from an EMBL/GenBank/DDBJ whole genome shotgun (WGS) entry which is preliminary data.</text>
</comment>
<evidence type="ECO:0000256" key="2">
    <source>
        <dbReference type="SAM" id="MobiDB-lite"/>
    </source>
</evidence>
<gene>
    <name evidence="3" type="ORF">AWRI3578_g3102</name>
</gene>
<feature type="region of interest" description="Disordered" evidence="2">
    <location>
        <begin position="239"/>
        <end position="368"/>
    </location>
</feature>
<keyword evidence="1" id="KW-0175">Coiled coil</keyword>
<evidence type="ECO:0000313" key="4">
    <source>
        <dbReference type="Proteomes" id="UP000095605"/>
    </source>
</evidence>
<sequence length="368" mass="41970">MEQNEALPKAAQIATGTCFKVIDFLLQELRTNPENALKYYADSGKYVFINESYNKIVINKLSSYGKKPQLYSIFKNSGYYFYEFDRFDHDNVISVNMYGYLTVKGKENDTSKQIIRRLDFLQLSPGNFEVIVDFTRTIEPMGKNTVTSLSPPKGHSYKKENFTEALKNVEEELNVKNEKVDEYEQKVLEKKKEIEQKKAKLESLKKQIAEKEEAVINAKKPSELLSKLSLLEKKPAKLVDKTKGLSTTGKIISGSNTDLNKLMKSGPNMNGSVSPQPSSKKKPQSREHNDKQKSSEYTQNNEKKEDTKKNTTKVETTDDDGSWEVVASNKNNHKDNKRKYNGNQGFKKNNGNKNGFQSDLNKKPKSKN</sequence>
<protein>
    <submittedName>
        <fullName evidence="3">Uncharacterized protein</fullName>
    </submittedName>
</protein>
<feature type="coiled-coil region" evidence="1">
    <location>
        <begin position="159"/>
        <end position="214"/>
    </location>
</feature>
<accession>A0A1E5RA92</accession>
<keyword evidence="4" id="KW-1185">Reference proteome</keyword>
<evidence type="ECO:0000256" key="1">
    <source>
        <dbReference type="SAM" id="Coils"/>
    </source>
</evidence>
<name>A0A1E5RA92_9ASCO</name>
<feature type="compositionally biased region" description="Basic and acidic residues" evidence="2">
    <location>
        <begin position="284"/>
        <end position="294"/>
    </location>
</feature>
<feature type="compositionally biased region" description="Polar residues" evidence="2">
    <location>
        <begin position="244"/>
        <end position="259"/>
    </location>
</feature>
<dbReference type="Proteomes" id="UP000095605">
    <property type="component" value="Unassembled WGS sequence"/>
</dbReference>
<dbReference type="OrthoDB" id="10363847at2759"/>
<dbReference type="EMBL" id="LPNL01000007">
    <property type="protein sequence ID" value="OEJ83453.1"/>
    <property type="molecule type" value="Genomic_DNA"/>
</dbReference>
<reference evidence="4" key="1">
    <citation type="journal article" date="2016" name="Genome Announc.">
        <title>Genome sequences of three species of Hanseniaspora isolated from spontaneous wine fermentations.</title>
        <authorList>
            <person name="Sternes P.R."/>
            <person name="Lee D."/>
            <person name="Kutyna D.R."/>
            <person name="Borneman A.R."/>
        </authorList>
    </citation>
    <scope>NUCLEOTIDE SEQUENCE [LARGE SCALE GENOMIC DNA]</scope>
    <source>
        <strain evidence="4">AWRI3578</strain>
    </source>
</reference>